<evidence type="ECO:0000256" key="9">
    <source>
        <dbReference type="ARBA" id="ARBA00023136"/>
    </source>
</evidence>
<dbReference type="CDD" id="cd00342">
    <property type="entry name" value="gram_neg_porins"/>
    <property type="match status" value="1"/>
</dbReference>
<keyword evidence="10" id="KW-0998">Cell outer membrane</keyword>
<evidence type="ECO:0000256" key="1">
    <source>
        <dbReference type="ARBA" id="ARBA00004571"/>
    </source>
</evidence>
<sequence>MNPIPARRCLPWLLPLGLLAGAAQAQVTLYGRANIDFEKISLGGTPAADVFGGNQRASSNSSRFGIRYAKEHQGLTWFVQLESGVSWDAGGDTLAGRDTFAGVEGGLGKLRIGKMDTPFKDLGGLTDRFKGTGIQDDGSIAVLGGSNNGFGRRQNNSLRYDSPRFNGLRGALQYGLDNEDRRSGEQRKLLSLSAQYEAGKFKAALAHEQHRNFNVIGHDDRGWRIGLNHDFGVVNVGAGFNRLEFKLPTGRLKRHYATVTAGLPVGNGVINLRYGRAADVSGTAPASASIAGADGTTLVVGRHTGATQFTVGYEHTVFKGAQVYAYWTQVRNQANANYRFGVNPLTVAAADRGADPSGVVVGLCIDF</sequence>
<feature type="chain" id="PRO_5046718398" evidence="11">
    <location>
        <begin position="26"/>
        <end position="367"/>
    </location>
</feature>
<evidence type="ECO:0000256" key="11">
    <source>
        <dbReference type="SAM" id="SignalP"/>
    </source>
</evidence>
<keyword evidence="7" id="KW-0406">Ion transport</keyword>
<name>A0ABX2EP55_9BURK</name>
<dbReference type="InterPro" id="IPR001702">
    <property type="entry name" value="Porin_Gram-ve"/>
</dbReference>
<keyword evidence="6 11" id="KW-0732">Signal</keyword>
<comment type="subcellular location">
    <subcellularLocation>
        <location evidence="1">Cell outer membrane</location>
        <topology evidence="1">Multi-pass membrane protein</topology>
    </subcellularLocation>
</comment>
<dbReference type="InterPro" id="IPR050298">
    <property type="entry name" value="Gram-neg_bact_OMP"/>
</dbReference>
<protein>
    <submittedName>
        <fullName evidence="13">Porin</fullName>
    </submittedName>
</protein>
<feature type="domain" description="Porin" evidence="12">
    <location>
        <begin position="17"/>
        <end position="334"/>
    </location>
</feature>
<dbReference type="EMBL" id="JABRWJ010000008">
    <property type="protein sequence ID" value="NRF70431.1"/>
    <property type="molecule type" value="Genomic_DNA"/>
</dbReference>
<accession>A0ABX2EP55</accession>
<reference evidence="13 14" key="1">
    <citation type="submission" date="2020-05" db="EMBL/GenBank/DDBJ databases">
        <title>Aquincola sp. isolate from soil.</title>
        <authorList>
            <person name="Han J."/>
            <person name="Kim D.-U."/>
        </authorList>
    </citation>
    <scope>NUCLEOTIDE SEQUENCE [LARGE SCALE GENOMIC DNA]</scope>
    <source>
        <strain evidence="13 14">S2</strain>
    </source>
</reference>
<comment type="caution">
    <text evidence="13">The sequence shown here is derived from an EMBL/GenBank/DDBJ whole genome shotgun (WGS) entry which is preliminary data.</text>
</comment>
<dbReference type="PANTHER" id="PTHR34501">
    <property type="entry name" value="PROTEIN YDDL-RELATED"/>
    <property type="match status" value="1"/>
</dbReference>
<evidence type="ECO:0000256" key="3">
    <source>
        <dbReference type="ARBA" id="ARBA00022448"/>
    </source>
</evidence>
<keyword evidence="14" id="KW-1185">Reference proteome</keyword>
<gene>
    <name evidence="13" type="ORF">HLB44_25830</name>
</gene>
<proteinExistence type="predicted"/>
<evidence type="ECO:0000313" key="14">
    <source>
        <dbReference type="Proteomes" id="UP000737171"/>
    </source>
</evidence>
<keyword evidence="5" id="KW-0812">Transmembrane</keyword>
<keyword evidence="9" id="KW-0472">Membrane</keyword>
<dbReference type="Proteomes" id="UP000737171">
    <property type="component" value="Unassembled WGS sequence"/>
</dbReference>
<dbReference type="InterPro" id="IPR033900">
    <property type="entry name" value="Gram_neg_porin_domain"/>
</dbReference>
<dbReference type="Gene3D" id="2.40.160.10">
    <property type="entry name" value="Porin"/>
    <property type="match status" value="1"/>
</dbReference>
<keyword evidence="3" id="KW-0813">Transport</keyword>
<evidence type="ECO:0000256" key="5">
    <source>
        <dbReference type="ARBA" id="ARBA00022692"/>
    </source>
</evidence>
<evidence type="ECO:0000256" key="7">
    <source>
        <dbReference type="ARBA" id="ARBA00023065"/>
    </source>
</evidence>
<dbReference type="InterPro" id="IPR023614">
    <property type="entry name" value="Porin_dom_sf"/>
</dbReference>
<organism evidence="13 14">
    <name type="scientific">Pseudaquabacterium terrae</name>
    <dbReference type="NCBI Taxonomy" id="2732868"/>
    <lineage>
        <taxon>Bacteria</taxon>
        <taxon>Pseudomonadati</taxon>
        <taxon>Pseudomonadota</taxon>
        <taxon>Betaproteobacteria</taxon>
        <taxon>Burkholderiales</taxon>
        <taxon>Sphaerotilaceae</taxon>
        <taxon>Pseudaquabacterium</taxon>
    </lineage>
</organism>
<evidence type="ECO:0000256" key="10">
    <source>
        <dbReference type="ARBA" id="ARBA00023237"/>
    </source>
</evidence>
<evidence type="ECO:0000256" key="2">
    <source>
        <dbReference type="ARBA" id="ARBA00011233"/>
    </source>
</evidence>
<keyword evidence="4" id="KW-1134">Transmembrane beta strand</keyword>
<evidence type="ECO:0000256" key="4">
    <source>
        <dbReference type="ARBA" id="ARBA00022452"/>
    </source>
</evidence>
<evidence type="ECO:0000313" key="13">
    <source>
        <dbReference type="EMBL" id="NRF70431.1"/>
    </source>
</evidence>
<evidence type="ECO:0000256" key="8">
    <source>
        <dbReference type="ARBA" id="ARBA00023114"/>
    </source>
</evidence>
<comment type="subunit">
    <text evidence="2">Homotrimer.</text>
</comment>
<evidence type="ECO:0000259" key="12">
    <source>
        <dbReference type="Pfam" id="PF13609"/>
    </source>
</evidence>
<dbReference type="RefSeq" id="WP_173129455.1">
    <property type="nucleotide sequence ID" value="NZ_JABRWJ010000008.1"/>
</dbReference>
<evidence type="ECO:0000256" key="6">
    <source>
        <dbReference type="ARBA" id="ARBA00022729"/>
    </source>
</evidence>
<dbReference type="SUPFAM" id="SSF56935">
    <property type="entry name" value="Porins"/>
    <property type="match status" value="1"/>
</dbReference>
<feature type="signal peptide" evidence="11">
    <location>
        <begin position="1"/>
        <end position="25"/>
    </location>
</feature>
<dbReference type="PRINTS" id="PR00182">
    <property type="entry name" value="ECOLNEIPORIN"/>
</dbReference>
<dbReference type="Pfam" id="PF13609">
    <property type="entry name" value="Porin_4"/>
    <property type="match status" value="1"/>
</dbReference>
<dbReference type="PANTHER" id="PTHR34501:SF9">
    <property type="entry name" value="MAJOR OUTER MEMBRANE PROTEIN P.IA"/>
    <property type="match status" value="1"/>
</dbReference>
<keyword evidence="8" id="KW-0626">Porin</keyword>